<organism evidence="12 13">
    <name type="scientific">Crotalus adamanteus</name>
    <name type="common">Eastern diamondback rattlesnake</name>
    <dbReference type="NCBI Taxonomy" id="8729"/>
    <lineage>
        <taxon>Eukaryota</taxon>
        <taxon>Metazoa</taxon>
        <taxon>Chordata</taxon>
        <taxon>Craniata</taxon>
        <taxon>Vertebrata</taxon>
        <taxon>Euteleostomi</taxon>
        <taxon>Lepidosauria</taxon>
        <taxon>Squamata</taxon>
        <taxon>Bifurcata</taxon>
        <taxon>Unidentata</taxon>
        <taxon>Episquamata</taxon>
        <taxon>Toxicofera</taxon>
        <taxon>Serpentes</taxon>
        <taxon>Colubroidea</taxon>
        <taxon>Viperidae</taxon>
        <taxon>Crotalinae</taxon>
        <taxon>Crotalus</taxon>
    </lineage>
</organism>
<feature type="compositionally biased region" description="Basic and acidic residues" evidence="9">
    <location>
        <begin position="667"/>
        <end position="694"/>
    </location>
</feature>
<dbReference type="FunFam" id="4.10.900.10:FF:000004">
    <property type="entry name" value="lymphoid enhancer-binding factor 1 isoform X2"/>
    <property type="match status" value="1"/>
</dbReference>
<feature type="region of interest" description="Disordered" evidence="9">
    <location>
        <begin position="351"/>
        <end position="420"/>
    </location>
</feature>
<reference evidence="12 13" key="1">
    <citation type="journal article" date="2024" name="Proc. Natl. Acad. Sci. U.S.A.">
        <title>The genetic regulatory architecture and epigenomic basis for age-related changes in rattlesnake venom.</title>
        <authorList>
            <person name="Hogan M.P."/>
            <person name="Holding M.L."/>
            <person name="Nystrom G.S."/>
            <person name="Colston T.J."/>
            <person name="Bartlett D.A."/>
            <person name="Mason A.J."/>
            <person name="Ellsworth S.A."/>
            <person name="Rautsaw R.M."/>
            <person name="Lawrence K.C."/>
            <person name="Strickland J.L."/>
            <person name="He B."/>
            <person name="Fraser P."/>
            <person name="Margres M.J."/>
            <person name="Gilbert D.M."/>
            <person name="Gibbs H.L."/>
            <person name="Parkinson C.L."/>
            <person name="Rokyta D.R."/>
        </authorList>
    </citation>
    <scope>NUCLEOTIDE SEQUENCE [LARGE SCALE GENOMIC DNA]</scope>
    <source>
        <strain evidence="12">DRR0105</strain>
    </source>
</reference>
<dbReference type="GO" id="GO:0000785">
    <property type="term" value="C:chromatin"/>
    <property type="evidence" value="ECO:0007669"/>
    <property type="project" value="TreeGrafter"/>
</dbReference>
<dbReference type="PANTHER" id="PTHR10373:SF11">
    <property type="entry name" value="LYMPHOID ENHANCER-BINDING FACTOR 1"/>
    <property type="match status" value="1"/>
</dbReference>
<evidence type="ECO:0000313" key="12">
    <source>
        <dbReference type="EMBL" id="KAK9398779.1"/>
    </source>
</evidence>
<dbReference type="GO" id="GO:0000981">
    <property type="term" value="F:DNA-binding transcription factor activity, RNA polymerase II-specific"/>
    <property type="evidence" value="ECO:0007669"/>
    <property type="project" value="TreeGrafter"/>
</dbReference>
<feature type="compositionally biased region" description="Basic residues" evidence="9">
    <location>
        <begin position="368"/>
        <end position="389"/>
    </location>
</feature>
<dbReference type="Proteomes" id="UP001474421">
    <property type="component" value="Unassembled WGS sequence"/>
</dbReference>
<evidence type="ECO:0000256" key="8">
    <source>
        <dbReference type="ARBA" id="ARBA00023242"/>
    </source>
</evidence>
<feature type="region of interest" description="Disordered" evidence="9">
    <location>
        <begin position="94"/>
        <end position="170"/>
    </location>
</feature>
<feature type="region of interest" description="Disordered" evidence="9">
    <location>
        <begin position="666"/>
        <end position="698"/>
    </location>
</feature>
<feature type="compositionally biased region" description="Basic and acidic residues" evidence="9">
    <location>
        <begin position="96"/>
        <end position="110"/>
    </location>
</feature>
<dbReference type="GO" id="GO:1990907">
    <property type="term" value="C:beta-catenin-TCF complex"/>
    <property type="evidence" value="ECO:0007669"/>
    <property type="project" value="TreeGrafter"/>
</dbReference>
<dbReference type="InterPro" id="IPR009071">
    <property type="entry name" value="HMG_box_dom"/>
</dbReference>
<evidence type="ECO:0000256" key="7">
    <source>
        <dbReference type="ARBA" id="ARBA00023163"/>
    </source>
</evidence>
<protein>
    <submittedName>
        <fullName evidence="12">Lymphoid enhancer-binding factor 1</fullName>
    </submittedName>
</protein>
<dbReference type="Gene3D" id="4.10.900.10">
    <property type="entry name" value="TCF3-CBD (Catenin binding domain)"/>
    <property type="match status" value="1"/>
</dbReference>
<evidence type="ECO:0000256" key="4">
    <source>
        <dbReference type="ARBA" id="ARBA00023015"/>
    </source>
</evidence>
<feature type="compositionally biased region" description="Gly residues" evidence="9">
    <location>
        <begin position="207"/>
        <end position="222"/>
    </location>
</feature>
<keyword evidence="8" id="KW-0539">Nucleus</keyword>
<evidence type="ECO:0000256" key="1">
    <source>
        <dbReference type="ARBA" id="ARBA00004123"/>
    </source>
</evidence>
<feature type="compositionally biased region" description="Basic and acidic residues" evidence="9">
    <location>
        <begin position="37"/>
        <end position="49"/>
    </location>
</feature>
<dbReference type="Pfam" id="PF00505">
    <property type="entry name" value="HMG_box"/>
    <property type="match status" value="1"/>
</dbReference>
<evidence type="ECO:0000256" key="5">
    <source>
        <dbReference type="ARBA" id="ARBA00023125"/>
    </source>
</evidence>
<comment type="caution">
    <text evidence="12">The sequence shown here is derived from an EMBL/GenBank/DDBJ whole genome shotgun (WGS) entry which is preliminary data.</text>
</comment>
<feature type="compositionally biased region" description="Basic and acidic residues" evidence="9">
    <location>
        <begin position="481"/>
        <end position="496"/>
    </location>
</feature>
<keyword evidence="7" id="KW-0804">Transcription</keyword>
<feature type="compositionally biased region" description="Polar residues" evidence="9">
    <location>
        <begin position="460"/>
        <end position="480"/>
    </location>
</feature>
<dbReference type="SUPFAM" id="SSF47095">
    <property type="entry name" value="HMG-box"/>
    <property type="match status" value="1"/>
</dbReference>
<evidence type="ECO:0000256" key="6">
    <source>
        <dbReference type="ARBA" id="ARBA00023159"/>
    </source>
</evidence>
<dbReference type="InterPro" id="IPR013558">
    <property type="entry name" value="CTNNB1-bd_N"/>
</dbReference>
<dbReference type="Pfam" id="PF08347">
    <property type="entry name" value="CTNNB1_binding"/>
    <property type="match status" value="1"/>
</dbReference>
<dbReference type="InterPro" id="IPR036910">
    <property type="entry name" value="HMG_box_dom_sf"/>
</dbReference>
<dbReference type="EMBL" id="JAOTOJ010000007">
    <property type="protein sequence ID" value="KAK9398779.1"/>
    <property type="molecule type" value="Genomic_DNA"/>
</dbReference>
<comment type="subcellular location">
    <subcellularLocation>
        <location evidence="1">Nucleus</location>
    </subcellularLocation>
</comment>
<name>A0AAW1B9Y2_CROAD</name>
<accession>A0AAW1B9Y2</accession>
<sequence>MSYKGRKPRASYSSPNVIAKMPNELGNSHKEARKGKRGEDERDSRRDFKGSPCPAPARPLTPPPAYIRRGCRGGLSHATLRFWLPFFPAAPPPPQHLDHHVRPNGHKTDGHLGSLQKQHQRRRRTGRGQPWGLREKQRQTRGNKHPALRLDSSDYFLIRPSPPQHLRHPPEVKLSRASINELSIKAAASLSSSLFPPPPFSPEPESAGGGGGGGGGEAGGGTAKLTLREESAVGGCLSTSRGPSRKPSRARGQTQDPSPADFARGNPRRRPGGHRTATGTFGERRPFYARPSRRLKPSARSPPYPHPHPHPKKASARQQHQEEIWGWRVPFHSTHPRTFAPSSLPAPEGFFGSAAPCKCQPPGSVRFGRARTAQRTRQASRRGGKKKSFPAKEQKRNPATMPQLSGGGGGGGGDPELCATDEMIPFKDEGDPQKETIFAEISHPEEEGDLADIKSSLVNESETIPNSNGHEVSRQGQSQEAYEKGREHPEEGKHTDGILYNKGPSYSGYSGYIMMPNMNNDPYMSNGSLSPPIPRTSNKVPVVQPSHAVHPLTPLITYSDEHFSPGTHPSHLPSDVNTKQGMNRHPPGPDISTFYPLSPGSVGQITPPLGWQGQPVYPISGGFRHPYPSSLSVDTSMSRFSHHMIPGPPGPHTTGIPHPAIVTPQVKQEHPHTDSDLMHVKPQHEQRKEQEPKRPHIKKPLNAFMLYMKEMRANVVAECTLKESAAINQILGRRLVGSQE</sequence>
<dbReference type="GO" id="GO:0060070">
    <property type="term" value="P:canonical Wnt signaling pathway"/>
    <property type="evidence" value="ECO:0007669"/>
    <property type="project" value="TreeGrafter"/>
</dbReference>
<proteinExistence type="inferred from homology"/>
<gene>
    <name evidence="12" type="ORF">NXF25_013748</name>
</gene>
<feature type="compositionally biased region" description="Pro residues" evidence="9">
    <location>
        <begin position="53"/>
        <end position="65"/>
    </location>
</feature>
<dbReference type="GO" id="GO:0030154">
    <property type="term" value="P:cell differentiation"/>
    <property type="evidence" value="ECO:0007669"/>
    <property type="project" value="UniProtKB-ARBA"/>
</dbReference>
<evidence type="ECO:0000256" key="2">
    <source>
        <dbReference type="ARBA" id="ARBA00006569"/>
    </source>
</evidence>
<feature type="region of interest" description="Disordered" evidence="9">
    <location>
        <begin position="1"/>
        <end position="66"/>
    </location>
</feature>
<dbReference type="InterPro" id="IPR027397">
    <property type="entry name" value="Catenin-bd_sf"/>
</dbReference>
<dbReference type="PANTHER" id="PTHR10373">
    <property type="entry name" value="TRANSCRIPTION FACTOR 7 FAMILY MEMBER"/>
    <property type="match status" value="1"/>
</dbReference>
<dbReference type="Gene3D" id="1.10.30.10">
    <property type="entry name" value="High mobility group box domain"/>
    <property type="match status" value="1"/>
</dbReference>
<feature type="domain" description="CTNNB1 binding N-teminal" evidence="11">
    <location>
        <begin position="409"/>
        <end position="611"/>
    </location>
</feature>
<evidence type="ECO:0000259" key="10">
    <source>
        <dbReference type="Pfam" id="PF00505"/>
    </source>
</evidence>
<keyword evidence="3" id="KW-0879">Wnt signaling pathway</keyword>
<dbReference type="AlphaFoldDB" id="A0AAW1B9Y2"/>
<keyword evidence="13" id="KW-1185">Reference proteome</keyword>
<feature type="compositionally biased region" description="Gly residues" evidence="9">
    <location>
        <begin position="405"/>
        <end position="414"/>
    </location>
</feature>
<dbReference type="GO" id="GO:0000978">
    <property type="term" value="F:RNA polymerase II cis-regulatory region sequence-specific DNA binding"/>
    <property type="evidence" value="ECO:0007669"/>
    <property type="project" value="TreeGrafter"/>
</dbReference>
<evidence type="ECO:0000256" key="9">
    <source>
        <dbReference type="SAM" id="MobiDB-lite"/>
    </source>
</evidence>
<dbReference type="InterPro" id="IPR024940">
    <property type="entry name" value="TCF/LEF"/>
</dbReference>
<comment type="similarity">
    <text evidence="2">Belongs to the TCF/LEF family.</text>
</comment>
<keyword evidence="5" id="KW-0238">DNA-binding</keyword>
<keyword evidence="4" id="KW-0805">Transcription regulation</keyword>
<evidence type="ECO:0000259" key="11">
    <source>
        <dbReference type="Pfam" id="PF08347"/>
    </source>
</evidence>
<evidence type="ECO:0000313" key="13">
    <source>
        <dbReference type="Proteomes" id="UP001474421"/>
    </source>
</evidence>
<feature type="region of interest" description="Disordered" evidence="9">
    <location>
        <begin position="565"/>
        <end position="585"/>
    </location>
</feature>
<evidence type="ECO:0000256" key="3">
    <source>
        <dbReference type="ARBA" id="ARBA00022687"/>
    </source>
</evidence>
<feature type="region of interest" description="Disordered" evidence="9">
    <location>
        <begin position="193"/>
        <end position="324"/>
    </location>
</feature>
<feature type="domain" description="HMG box" evidence="10">
    <location>
        <begin position="697"/>
        <end position="734"/>
    </location>
</feature>
<feature type="region of interest" description="Disordered" evidence="9">
    <location>
        <begin position="460"/>
        <end position="501"/>
    </location>
</feature>
<keyword evidence="6" id="KW-0010">Activator</keyword>